<keyword evidence="2" id="KW-1185">Reference proteome</keyword>
<dbReference type="GeneID" id="64626457"/>
<dbReference type="OrthoDB" id="2682950at2759"/>
<proteinExistence type="predicted"/>
<protein>
    <submittedName>
        <fullName evidence="1">Uncharacterized protein</fullName>
    </submittedName>
</protein>
<gene>
    <name evidence="1" type="ORF">BJ212DRAFT_1296393</name>
</gene>
<dbReference type="RefSeq" id="XP_041197929.1">
    <property type="nucleotide sequence ID" value="XM_041332440.1"/>
</dbReference>
<evidence type="ECO:0000313" key="1">
    <source>
        <dbReference type="EMBL" id="KAG1823869.1"/>
    </source>
</evidence>
<accession>A0A9P7EJS4</accession>
<dbReference type="EMBL" id="JABBWG010000004">
    <property type="protein sequence ID" value="KAG1823869.1"/>
    <property type="molecule type" value="Genomic_DNA"/>
</dbReference>
<sequence length="223" mass="23986">MNHCGHCRQNIGTLQVEAAPAPAPVSPTPVSPAPVPIAPAPAPVALMHVTPAAATTTAAAAIATALHHPRRQEDTSAAHLDNGEWIDMNNVSSSEDNNNPPEVMANTHIPPEVIANTHTHPSPLQTVTSTLHTNPFATRKRGVKTTANVLFFFRKNSDTGKHICIPCKDLNKIDSSCPLTVYGPSMSNTPLCSHESKKQQWLIGIHPVADRLDEGWTFTQMLE</sequence>
<comment type="caution">
    <text evidence="1">The sequence shown here is derived from an EMBL/GenBank/DDBJ whole genome shotgun (WGS) entry which is preliminary data.</text>
</comment>
<organism evidence="1 2">
    <name type="scientific">Suillus subaureus</name>
    <dbReference type="NCBI Taxonomy" id="48587"/>
    <lineage>
        <taxon>Eukaryota</taxon>
        <taxon>Fungi</taxon>
        <taxon>Dikarya</taxon>
        <taxon>Basidiomycota</taxon>
        <taxon>Agaricomycotina</taxon>
        <taxon>Agaricomycetes</taxon>
        <taxon>Agaricomycetidae</taxon>
        <taxon>Boletales</taxon>
        <taxon>Suillineae</taxon>
        <taxon>Suillaceae</taxon>
        <taxon>Suillus</taxon>
    </lineage>
</organism>
<name>A0A9P7EJS4_9AGAM</name>
<evidence type="ECO:0000313" key="2">
    <source>
        <dbReference type="Proteomes" id="UP000807769"/>
    </source>
</evidence>
<dbReference type="Proteomes" id="UP000807769">
    <property type="component" value="Unassembled WGS sequence"/>
</dbReference>
<reference evidence="1" key="1">
    <citation type="journal article" date="2020" name="New Phytol.">
        <title>Comparative genomics reveals dynamic genome evolution in host specialist ectomycorrhizal fungi.</title>
        <authorList>
            <person name="Lofgren L.A."/>
            <person name="Nguyen N.H."/>
            <person name="Vilgalys R."/>
            <person name="Ruytinx J."/>
            <person name="Liao H.L."/>
            <person name="Branco S."/>
            <person name="Kuo A."/>
            <person name="LaButti K."/>
            <person name="Lipzen A."/>
            <person name="Andreopoulos W."/>
            <person name="Pangilinan J."/>
            <person name="Riley R."/>
            <person name="Hundley H."/>
            <person name="Na H."/>
            <person name="Barry K."/>
            <person name="Grigoriev I.V."/>
            <person name="Stajich J.E."/>
            <person name="Kennedy P.G."/>
        </authorList>
    </citation>
    <scope>NUCLEOTIDE SEQUENCE</scope>
    <source>
        <strain evidence="1">MN1</strain>
    </source>
</reference>
<dbReference type="AlphaFoldDB" id="A0A9P7EJS4"/>